<evidence type="ECO:0000256" key="2">
    <source>
        <dbReference type="ARBA" id="ARBA00022475"/>
    </source>
</evidence>
<feature type="domain" description="Glycosyltransferase 2-like" evidence="7">
    <location>
        <begin position="20"/>
        <end position="188"/>
    </location>
</feature>
<dbReference type="GeneID" id="78898215"/>
<dbReference type="PANTHER" id="PTHR43646:SF2">
    <property type="entry name" value="GLYCOSYLTRANSFERASE 2-LIKE DOMAIN-CONTAINING PROTEIN"/>
    <property type="match status" value="1"/>
</dbReference>
<dbReference type="InterPro" id="IPR001173">
    <property type="entry name" value="Glyco_trans_2-like"/>
</dbReference>
<dbReference type="RefSeq" id="WP_099649136.1">
    <property type="nucleotide sequence ID" value="NZ_CAJGAB010000001.1"/>
</dbReference>
<organism evidence="8 9">
    <name type="scientific">Paracoccus yeei</name>
    <dbReference type="NCBI Taxonomy" id="147645"/>
    <lineage>
        <taxon>Bacteria</taxon>
        <taxon>Pseudomonadati</taxon>
        <taxon>Pseudomonadota</taxon>
        <taxon>Alphaproteobacteria</taxon>
        <taxon>Rhodobacterales</taxon>
        <taxon>Paracoccaceae</taxon>
        <taxon>Paracoccus</taxon>
    </lineage>
</organism>
<keyword evidence="6" id="KW-1133">Transmembrane helix</keyword>
<dbReference type="Gene3D" id="3.90.550.10">
    <property type="entry name" value="Spore Coat Polysaccharide Biosynthesis Protein SpsA, Chain A"/>
    <property type="match status" value="1"/>
</dbReference>
<sequence>MNAPAPLLRDTRLTGDEVLIVVPTLNEEAAIEPCLRSLLAGDPRLARAGVVVADGGSRDRTRAIVQRLAAEFANLTLIDNPGRLQSAGINHAVTSCARPGHRILLRADAHALYPPGYAMRAAELLVEKRAASVVVPMDSRGIGCFQKAAAWIVDTPLGSGGSAHRGGRASGPVDHGHHAAMDLDWFRRVGGYDAGFSHNEDAELDHRLRRAGGHIWLAAELRLDYWMRPSPVRLARQYWNYGRGRARTVCKHGMRPRLRQIAPAVNLALIALGAALAVIGLAGGRASLTALGLAWPALYLGVLALASAGMAIRHRSLCGLWAGPALAAMHLPWGAGFLSGLLTYRRLRDAR</sequence>
<keyword evidence="6" id="KW-0812">Transmembrane</keyword>
<dbReference type="AlphaFoldDB" id="A0A2D2C1N8"/>
<comment type="subcellular location">
    <subcellularLocation>
        <location evidence="1">Cell membrane</location>
    </subcellularLocation>
</comment>
<evidence type="ECO:0000256" key="3">
    <source>
        <dbReference type="ARBA" id="ARBA00022676"/>
    </source>
</evidence>
<protein>
    <submittedName>
        <fullName evidence="8">Glucosyl transferase</fullName>
    </submittedName>
</protein>
<keyword evidence="2" id="KW-1003">Cell membrane</keyword>
<evidence type="ECO:0000256" key="5">
    <source>
        <dbReference type="ARBA" id="ARBA00023136"/>
    </source>
</evidence>
<evidence type="ECO:0000313" key="9">
    <source>
        <dbReference type="Proteomes" id="UP000229314"/>
    </source>
</evidence>
<evidence type="ECO:0000313" key="8">
    <source>
        <dbReference type="EMBL" id="ATQ56309.1"/>
    </source>
</evidence>
<evidence type="ECO:0000259" key="7">
    <source>
        <dbReference type="Pfam" id="PF00535"/>
    </source>
</evidence>
<name>A0A2D2C1N8_9RHOB</name>
<evidence type="ECO:0000256" key="6">
    <source>
        <dbReference type="SAM" id="Phobius"/>
    </source>
</evidence>
<dbReference type="GO" id="GO:0016757">
    <property type="term" value="F:glycosyltransferase activity"/>
    <property type="evidence" value="ECO:0007669"/>
    <property type="project" value="UniProtKB-KW"/>
</dbReference>
<dbReference type="GO" id="GO:0005886">
    <property type="term" value="C:plasma membrane"/>
    <property type="evidence" value="ECO:0007669"/>
    <property type="project" value="UniProtKB-SubCell"/>
</dbReference>
<proteinExistence type="predicted"/>
<dbReference type="InterPro" id="IPR029044">
    <property type="entry name" value="Nucleotide-diphossugar_trans"/>
</dbReference>
<evidence type="ECO:0000256" key="4">
    <source>
        <dbReference type="ARBA" id="ARBA00022679"/>
    </source>
</evidence>
<dbReference type="SUPFAM" id="SSF53448">
    <property type="entry name" value="Nucleotide-diphospho-sugar transferases"/>
    <property type="match status" value="1"/>
</dbReference>
<dbReference type="Pfam" id="PF00535">
    <property type="entry name" value="Glycos_transf_2"/>
    <property type="match status" value="1"/>
</dbReference>
<accession>A0A2D2C1N8</accession>
<keyword evidence="4 8" id="KW-0808">Transferase</keyword>
<gene>
    <name evidence="8" type="ORF">PYTT13_11105</name>
</gene>
<feature type="transmembrane region" description="Helical" evidence="6">
    <location>
        <begin position="288"/>
        <end position="308"/>
    </location>
</feature>
<feature type="transmembrane region" description="Helical" evidence="6">
    <location>
        <begin position="320"/>
        <end position="344"/>
    </location>
</feature>
<dbReference type="PANTHER" id="PTHR43646">
    <property type="entry name" value="GLYCOSYLTRANSFERASE"/>
    <property type="match status" value="1"/>
</dbReference>
<dbReference type="EMBL" id="CP024422">
    <property type="protein sequence ID" value="ATQ56309.1"/>
    <property type="molecule type" value="Genomic_DNA"/>
</dbReference>
<keyword evidence="3" id="KW-0328">Glycosyltransferase</keyword>
<evidence type="ECO:0000256" key="1">
    <source>
        <dbReference type="ARBA" id="ARBA00004236"/>
    </source>
</evidence>
<keyword evidence="5 6" id="KW-0472">Membrane</keyword>
<feature type="transmembrane region" description="Helical" evidence="6">
    <location>
        <begin position="261"/>
        <end position="282"/>
    </location>
</feature>
<dbReference type="CDD" id="cd02525">
    <property type="entry name" value="Succinoglycan_BP_ExoA"/>
    <property type="match status" value="1"/>
</dbReference>
<reference evidence="8 9" key="1">
    <citation type="submission" date="2017-10" db="EMBL/GenBank/DDBJ databases">
        <title>Complete genome sequence of Paracoccus yeei TT13 isolated from human skin.</title>
        <authorList>
            <person name="Lee K."/>
            <person name="Lim J.Y."/>
            <person name="Hwang I."/>
        </authorList>
    </citation>
    <scope>NUCLEOTIDE SEQUENCE [LARGE SCALE GENOMIC DNA]</scope>
    <source>
        <strain evidence="8 9">TT13</strain>
    </source>
</reference>
<dbReference type="Proteomes" id="UP000229314">
    <property type="component" value="Chromosome"/>
</dbReference>